<sequence length="498" mass="59337">MFEKTNFKFLILLSIFQIIKSSKILIISQQPYEHHQKIAKSLAEDLIERNHFVTLFTIDKIENLSNKIQHFNFGNSLIIESDVKFRKSKMNWLQKFQYLTNLHSKLTENHLKDSRIQKIIKQEEKFDILIIDCVICALLIIADVQKIPAIYLSPTEPLNFFHDFFGNTVNPALHPDTQIFPYKHGNLNFPQRFNSFFASQYFKFIGEFQHCRKIEKLTGVKCQQLYEHLSFMFIYTHHKFGYFRPLVPNVIQIGFTYVEKSKYNEKIQNFLDNSVHGVIFMDIKDLDFETSQIFFNIFINLSYNFIWQIKNVTKFHSRNILIIDETQAHKSTILSHKSIKLFITSGDLIDIETAVYYNVPSLIIPLARDQFVTAHNMEELKIALQIDFDDINEKYLIGKIEFLINNLGEFKENCKKLKEIAMMKKRRKEVAAWHVEYVIRRNGAKHLRYPGRDVPYWQKQFYDIYLFFSVIIFIIIKIKKIFKSLKMKRKEMKEKKNQ</sequence>
<comment type="similarity">
    <text evidence="1">Belongs to the UDP-glycosyltransferase family.</text>
</comment>
<evidence type="ECO:0000313" key="6">
    <source>
        <dbReference type="EMBL" id="KAG5667936.1"/>
    </source>
</evidence>
<gene>
    <name evidence="6" type="ORF">PVAND_015901</name>
</gene>
<dbReference type="InterPro" id="IPR050271">
    <property type="entry name" value="UDP-glycosyltransferase"/>
</dbReference>
<dbReference type="PANTHER" id="PTHR48043:SF145">
    <property type="entry name" value="FI06409P-RELATED"/>
    <property type="match status" value="1"/>
</dbReference>
<dbReference type="PANTHER" id="PTHR48043">
    <property type="entry name" value="EG:EG0003.4 PROTEIN-RELATED"/>
    <property type="match status" value="1"/>
</dbReference>
<evidence type="ECO:0000256" key="5">
    <source>
        <dbReference type="SAM" id="SignalP"/>
    </source>
</evidence>
<dbReference type="GO" id="GO:0008194">
    <property type="term" value="F:UDP-glycosyltransferase activity"/>
    <property type="evidence" value="ECO:0007669"/>
    <property type="project" value="InterPro"/>
</dbReference>
<keyword evidence="4" id="KW-0472">Membrane</keyword>
<name>A0A9J6BEA5_POLVA</name>
<keyword evidence="2" id="KW-0328">Glycosyltransferase</keyword>
<dbReference type="Pfam" id="PF00201">
    <property type="entry name" value="UDPGT"/>
    <property type="match status" value="1"/>
</dbReference>
<feature type="chain" id="PRO_5039909532" description="Glucuronosyltransferase" evidence="5">
    <location>
        <begin position="22"/>
        <end position="498"/>
    </location>
</feature>
<comment type="caution">
    <text evidence="6">The sequence shown here is derived from an EMBL/GenBank/DDBJ whole genome shotgun (WGS) entry which is preliminary data.</text>
</comment>
<dbReference type="EMBL" id="JADBJN010000004">
    <property type="protein sequence ID" value="KAG5667936.1"/>
    <property type="molecule type" value="Genomic_DNA"/>
</dbReference>
<dbReference type="SUPFAM" id="SSF53756">
    <property type="entry name" value="UDP-Glycosyltransferase/glycogen phosphorylase"/>
    <property type="match status" value="1"/>
</dbReference>
<feature type="signal peptide" evidence="5">
    <location>
        <begin position="1"/>
        <end position="21"/>
    </location>
</feature>
<protein>
    <recommendedName>
        <fullName evidence="8">Glucuronosyltransferase</fullName>
    </recommendedName>
</protein>
<dbReference type="InterPro" id="IPR002213">
    <property type="entry name" value="UDP_glucos_trans"/>
</dbReference>
<evidence type="ECO:0000256" key="2">
    <source>
        <dbReference type="ARBA" id="ARBA00022676"/>
    </source>
</evidence>
<keyword evidence="4" id="KW-1133">Transmembrane helix</keyword>
<evidence type="ECO:0000313" key="7">
    <source>
        <dbReference type="Proteomes" id="UP001107558"/>
    </source>
</evidence>
<keyword evidence="3" id="KW-0808">Transferase</keyword>
<organism evidence="6 7">
    <name type="scientific">Polypedilum vanderplanki</name>
    <name type="common">Sleeping chironomid midge</name>
    <dbReference type="NCBI Taxonomy" id="319348"/>
    <lineage>
        <taxon>Eukaryota</taxon>
        <taxon>Metazoa</taxon>
        <taxon>Ecdysozoa</taxon>
        <taxon>Arthropoda</taxon>
        <taxon>Hexapoda</taxon>
        <taxon>Insecta</taxon>
        <taxon>Pterygota</taxon>
        <taxon>Neoptera</taxon>
        <taxon>Endopterygota</taxon>
        <taxon>Diptera</taxon>
        <taxon>Nematocera</taxon>
        <taxon>Chironomoidea</taxon>
        <taxon>Chironomidae</taxon>
        <taxon>Chironominae</taxon>
        <taxon>Polypedilum</taxon>
        <taxon>Polypedilum</taxon>
    </lineage>
</organism>
<evidence type="ECO:0008006" key="8">
    <source>
        <dbReference type="Google" id="ProtNLM"/>
    </source>
</evidence>
<keyword evidence="4" id="KW-0812">Transmembrane</keyword>
<reference evidence="6" key="1">
    <citation type="submission" date="2021-03" db="EMBL/GenBank/DDBJ databases">
        <title>Chromosome level genome of the anhydrobiotic midge Polypedilum vanderplanki.</title>
        <authorList>
            <person name="Yoshida Y."/>
            <person name="Kikawada T."/>
            <person name="Gusev O."/>
        </authorList>
    </citation>
    <scope>NUCLEOTIDE SEQUENCE</scope>
    <source>
        <strain evidence="6">NIAS01</strain>
        <tissue evidence="6">Whole body or cell culture</tissue>
    </source>
</reference>
<proteinExistence type="inferred from homology"/>
<accession>A0A9J6BEA5</accession>
<keyword evidence="5" id="KW-0732">Signal</keyword>
<dbReference type="Proteomes" id="UP001107558">
    <property type="component" value="Chromosome 4"/>
</dbReference>
<dbReference type="AlphaFoldDB" id="A0A9J6BEA5"/>
<evidence type="ECO:0000256" key="1">
    <source>
        <dbReference type="ARBA" id="ARBA00009995"/>
    </source>
</evidence>
<keyword evidence="7" id="KW-1185">Reference proteome</keyword>
<evidence type="ECO:0000256" key="4">
    <source>
        <dbReference type="SAM" id="Phobius"/>
    </source>
</evidence>
<evidence type="ECO:0000256" key="3">
    <source>
        <dbReference type="ARBA" id="ARBA00022679"/>
    </source>
</evidence>
<feature type="transmembrane region" description="Helical" evidence="4">
    <location>
        <begin position="464"/>
        <end position="482"/>
    </location>
</feature>
<dbReference type="OrthoDB" id="10502516at2759"/>
<dbReference type="Gene3D" id="3.40.50.2000">
    <property type="entry name" value="Glycogen Phosphorylase B"/>
    <property type="match status" value="2"/>
</dbReference>